<proteinExistence type="predicted"/>
<dbReference type="CDD" id="cd24004">
    <property type="entry name" value="ASKHA_NBD_PilM-like"/>
    <property type="match status" value="1"/>
</dbReference>
<dbReference type="AlphaFoldDB" id="A0A1E5LCI9"/>
<evidence type="ECO:0000313" key="2">
    <source>
        <dbReference type="EMBL" id="OEH91793.1"/>
    </source>
</evidence>
<dbReference type="STRING" id="1305675.BFG57_03375"/>
<dbReference type="OrthoDB" id="9768127at2"/>
<reference evidence="2 3" key="1">
    <citation type="submission" date="2016-08" db="EMBL/GenBank/DDBJ databases">
        <title>Genome of Bacillus solimangrovi GH2-4.</title>
        <authorList>
            <person name="Lim S."/>
            <person name="Kim B.-C."/>
        </authorList>
    </citation>
    <scope>NUCLEOTIDE SEQUENCE [LARGE SCALE GENOMIC DNA]</scope>
    <source>
        <strain evidence="2 3">GH2-4</strain>
    </source>
</reference>
<dbReference type="Gene3D" id="3.30.420.40">
    <property type="match status" value="2"/>
</dbReference>
<feature type="domain" description="SHS2" evidence="1">
    <location>
        <begin position="7"/>
        <end position="204"/>
    </location>
</feature>
<dbReference type="Proteomes" id="UP000095209">
    <property type="component" value="Unassembled WGS sequence"/>
</dbReference>
<dbReference type="RefSeq" id="WP_069718078.1">
    <property type="nucleotide sequence ID" value="NZ_MJEH01000044.1"/>
</dbReference>
<keyword evidence="3" id="KW-1185">Reference proteome</keyword>
<dbReference type="PANTHER" id="PTHR32432">
    <property type="entry name" value="CELL DIVISION PROTEIN FTSA-RELATED"/>
    <property type="match status" value="1"/>
</dbReference>
<dbReference type="Pfam" id="PF11104">
    <property type="entry name" value="PilM_2"/>
    <property type="match status" value="1"/>
</dbReference>
<accession>A0A1E5LCI9</accession>
<keyword evidence="2" id="KW-0131">Cell cycle</keyword>
<evidence type="ECO:0000259" key="1">
    <source>
        <dbReference type="SMART" id="SM00842"/>
    </source>
</evidence>
<dbReference type="EMBL" id="MJEH01000044">
    <property type="protein sequence ID" value="OEH91793.1"/>
    <property type="molecule type" value="Genomic_DNA"/>
</dbReference>
<sequence>MVQHPYTFALDIGTRSVVGIILEEKNDSLEVLDIVSKEHEERAMLDGQIHDVLAVSNIINEIKEELEQKHGTLTKVCVAAAGRALKTKRSKISSKITGKSELTYEDIVHMELSAVQQAQFELAAENNYENSTNYYCVGYSVIHYGLDDQEIGSLIDQKGDEVSVEIIATFLPKVVVESLIAALNRANLEMEALTLEPIAAMNVLIPPSMRRLNVALVDIGAGTSDIAITDIGTVVAYGMVPVAGDEITEAISDQYLLDFHVAEKSKRDLHFNNAITIHDILGFEQEISRNDVLMQIEPALDKLASEISEEILTLNKKSPKAVMLVGGGSLTPQLPERIAKKLQLPDNRVAIRGIDAIQKLKISEHIQQGPELVTPIGIAIAAKQKPISYINVTVNDVSIRLFDMKQLTVGDCLLSAGIEMNKLYGKPGMAIIVNIDGRELTLPGLHGEAPCLYKNDDVCSLNDTIEHGDKLTVKRGKNGDTPKISVKELFQETEDKTVWVNGQAYEIGITFYKGDQEISPDTILKDHDKIETRYPITIRDLLNRIDDQDLIASLKPLRVTYNGSMMTVKGKEIDVKKNGLVTRLSQPINDGDQLLIGSRAKPTIKDILNEQNQQTTYSITIMFNNEPLTLTKEAAAVELNGKIVDEHIQISDGDQLHIIKREIEKFIFQDIFRYVQIELPNIQSGRFTILKNGKETGFDSEIVAGDKLQITWPDREISQP</sequence>
<dbReference type="SUPFAM" id="SSF53067">
    <property type="entry name" value="Actin-like ATPase domain"/>
    <property type="match status" value="2"/>
</dbReference>
<dbReference type="InterPro" id="IPR043129">
    <property type="entry name" value="ATPase_NBD"/>
</dbReference>
<organism evidence="2 3">
    <name type="scientific">Bacillus solimangrovi</name>
    <dbReference type="NCBI Taxonomy" id="1305675"/>
    <lineage>
        <taxon>Bacteria</taxon>
        <taxon>Bacillati</taxon>
        <taxon>Bacillota</taxon>
        <taxon>Bacilli</taxon>
        <taxon>Bacillales</taxon>
        <taxon>Bacillaceae</taxon>
        <taxon>Bacillus</taxon>
    </lineage>
</organism>
<dbReference type="InterPro" id="IPR050696">
    <property type="entry name" value="FtsA/MreB"/>
</dbReference>
<dbReference type="PANTHER" id="PTHR32432:SF3">
    <property type="entry name" value="ETHANOLAMINE UTILIZATION PROTEIN EUTJ"/>
    <property type="match status" value="1"/>
</dbReference>
<dbReference type="InterPro" id="IPR005883">
    <property type="entry name" value="PilM"/>
</dbReference>
<gene>
    <name evidence="2" type="ORF">BFG57_03375</name>
</gene>
<dbReference type="SMART" id="SM00842">
    <property type="entry name" value="FtsA"/>
    <property type="match status" value="1"/>
</dbReference>
<keyword evidence="2" id="KW-0132">Cell division</keyword>
<comment type="caution">
    <text evidence="2">The sequence shown here is derived from an EMBL/GenBank/DDBJ whole genome shotgun (WGS) entry which is preliminary data.</text>
</comment>
<protein>
    <submittedName>
        <fullName evidence="2">Cell division protein</fullName>
    </submittedName>
</protein>
<dbReference type="GO" id="GO:0051301">
    <property type="term" value="P:cell division"/>
    <property type="evidence" value="ECO:0007669"/>
    <property type="project" value="UniProtKB-KW"/>
</dbReference>
<name>A0A1E5LCI9_9BACI</name>
<dbReference type="InterPro" id="IPR003494">
    <property type="entry name" value="SHS2_FtsA"/>
</dbReference>
<evidence type="ECO:0000313" key="3">
    <source>
        <dbReference type="Proteomes" id="UP000095209"/>
    </source>
</evidence>